<dbReference type="PIRSF" id="PIRSF018871">
    <property type="entry name" value="UCP018871"/>
    <property type="match status" value="1"/>
</dbReference>
<dbReference type="GO" id="GO:0046872">
    <property type="term" value="F:metal ion binding"/>
    <property type="evidence" value="ECO:0007669"/>
    <property type="project" value="UniProtKB-KW"/>
</dbReference>
<dbReference type="InterPro" id="IPR016738">
    <property type="entry name" value="NurA-like"/>
</dbReference>
<dbReference type="SMART" id="SM00933">
    <property type="entry name" value="NurA"/>
    <property type="match status" value="1"/>
</dbReference>
<dbReference type="EMBL" id="DSCQ01000049">
    <property type="protein sequence ID" value="HET21249.1"/>
    <property type="molecule type" value="Genomic_DNA"/>
</dbReference>
<feature type="binding site" evidence="1">
    <location>
        <position position="141"/>
    </location>
    <ligand>
        <name>Mn(2+)</name>
        <dbReference type="ChEBI" id="CHEBI:29035"/>
    </ligand>
</feature>
<evidence type="ECO:0000313" key="4">
    <source>
        <dbReference type="EMBL" id="HFW31686.1"/>
    </source>
</evidence>
<name>A0A7C3RGJ6_ARCFL</name>
<evidence type="ECO:0000259" key="2">
    <source>
        <dbReference type="SMART" id="SM00933"/>
    </source>
</evidence>
<organism evidence="4">
    <name type="scientific">Archaeoglobus fulgidus</name>
    <dbReference type="NCBI Taxonomy" id="2234"/>
    <lineage>
        <taxon>Archaea</taxon>
        <taxon>Methanobacteriati</taxon>
        <taxon>Methanobacteriota</taxon>
        <taxon>Archaeoglobi</taxon>
        <taxon>Archaeoglobales</taxon>
        <taxon>Archaeoglobaceae</taxon>
        <taxon>Archaeoglobus</taxon>
    </lineage>
</organism>
<keyword evidence="1" id="KW-0464">Manganese</keyword>
<sequence>MTTSLRMPRTGLFLWILRVVSRGSDMWRLSDELLEEFERTLEESYSKVVSIARSIRQRWKMLPEPESCTICGVDGSRGVERLSGLVFYIISAASVGGDIREMHEVTTLRPHIHIDERIRLHMHTSEYRLGSIADEDIVLIDGSLRGAIIRPPAYLTKDVYSALSKLYDLEGVVEDFIEVLDRWYEEITDDVKKGVARKNYLLTRSEYFDRIERGCRKGEQNDRDNLMILMEYIEYLHALDRLLERNVVFVAKSFYTSEFTANLSVTDSAVLDYLAREQFGEEKAGFIQFKPVLQKSLPWFSKNFENLNSEIYGAFVRFADGGNIYMLESTEPIEEEMIAKLCNCEADGYLIPLIHAHRHAEIKRRELKTIVSAMLSATDPKYSFLLKRGRDVLEGF</sequence>
<keyword evidence="1" id="KW-0479">Metal-binding</keyword>
<proteinExistence type="predicted"/>
<evidence type="ECO:0000256" key="1">
    <source>
        <dbReference type="PIRSR" id="PIRSR018871-1"/>
    </source>
</evidence>
<gene>
    <name evidence="3" type="ORF">ENN70_03990</name>
    <name evidence="4" type="ORF">ENW66_01845</name>
</gene>
<dbReference type="InterPro" id="IPR018977">
    <property type="entry name" value="NurA_domain"/>
</dbReference>
<evidence type="ECO:0000313" key="3">
    <source>
        <dbReference type="EMBL" id="HET21249.1"/>
    </source>
</evidence>
<feature type="binding site" evidence="1">
    <location>
        <position position="74"/>
    </location>
    <ligand>
        <name>Mn(2+)</name>
        <dbReference type="ChEBI" id="CHEBI:29035"/>
    </ligand>
</feature>
<dbReference type="Pfam" id="PF09376">
    <property type="entry name" value="NurA"/>
    <property type="match status" value="1"/>
</dbReference>
<comment type="cofactor">
    <cofactor evidence="1">
        <name>Mn(2+)</name>
        <dbReference type="ChEBI" id="CHEBI:29035"/>
    </cofactor>
</comment>
<dbReference type="EMBL" id="DTLB01000008">
    <property type="protein sequence ID" value="HFW31686.1"/>
    <property type="molecule type" value="Genomic_DNA"/>
</dbReference>
<reference evidence="4" key="1">
    <citation type="journal article" date="2020" name="mSystems">
        <title>Genome- and Community-Level Interaction Insights into Carbon Utilization and Element Cycling Functions of Hydrothermarchaeota in Hydrothermal Sediment.</title>
        <authorList>
            <person name="Zhou Z."/>
            <person name="Liu Y."/>
            <person name="Xu W."/>
            <person name="Pan J."/>
            <person name="Luo Z.H."/>
            <person name="Li M."/>
        </authorList>
    </citation>
    <scope>NUCLEOTIDE SEQUENCE [LARGE SCALE GENOMIC DNA]</scope>
    <source>
        <strain evidence="3">SpSt-12</strain>
        <strain evidence="4">SpSt-87</strain>
    </source>
</reference>
<dbReference type="AlphaFoldDB" id="A0A7C3RGJ6"/>
<accession>A0A7C3RGJ6</accession>
<comment type="caution">
    <text evidence="4">The sequence shown here is derived from an EMBL/GenBank/DDBJ whole genome shotgun (WGS) entry which is preliminary data.</text>
</comment>
<feature type="domain" description="NurA" evidence="2">
    <location>
        <begin position="68"/>
        <end position="362"/>
    </location>
</feature>
<protein>
    <submittedName>
        <fullName evidence="4">DNA double-strand break repair nuclease NurA</fullName>
    </submittedName>
</protein>